<dbReference type="Pfam" id="PF00059">
    <property type="entry name" value="Lectin_C"/>
    <property type="match status" value="1"/>
</dbReference>
<gene>
    <name evidence="3" type="ORF">Dbus_chr2Rg2251</name>
</gene>
<organism evidence="3 4">
    <name type="scientific">Drosophila busckii</name>
    <name type="common">Fruit fly</name>
    <dbReference type="NCBI Taxonomy" id="30019"/>
    <lineage>
        <taxon>Eukaryota</taxon>
        <taxon>Metazoa</taxon>
        <taxon>Ecdysozoa</taxon>
        <taxon>Arthropoda</taxon>
        <taxon>Hexapoda</taxon>
        <taxon>Insecta</taxon>
        <taxon>Pterygota</taxon>
        <taxon>Neoptera</taxon>
        <taxon>Endopterygota</taxon>
        <taxon>Diptera</taxon>
        <taxon>Brachycera</taxon>
        <taxon>Muscomorpha</taxon>
        <taxon>Ephydroidea</taxon>
        <taxon>Drosophilidae</taxon>
        <taxon>Drosophila</taxon>
    </lineage>
</organism>
<keyword evidence="4" id="KW-1185">Reference proteome</keyword>
<feature type="signal peptide" evidence="1">
    <location>
        <begin position="1"/>
        <end position="22"/>
    </location>
</feature>
<sequence length="152" mass="17424">MHRKMKSIVVIWLMCFALWALAEDTATTTNTDETDKYVLYNFVKANWFRAQAICASQNYTLISIPTYKVNEEINTYLLNSTEIIDEPIWASGSNLANVNRWSWYSTGATFTFRRFSSPPGTAPRCVAHNGLTGDWTALSCTSERYFMCEKRC</sequence>
<dbReference type="InterPro" id="IPR001304">
    <property type="entry name" value="C-type_lectin-like"/>
</dbReference>
<dbReference type="InterPro" id="IPR016186">
    <property type="entry name" value="C-type_lectin-like/link_sf"/>
</dbReference>
<dbReference type="Gene3D" id="3.10.100.10">
    <property type="entry name" value="Mannose-Binding Protein A, subunit A"/>
    <property type="match status" value="1"/>
</dbReference>
<evidence type="ECO:0000256" key="1">
    <source>
        <dbReference type="SAM" id="SignalP"/>
    </source>
</evidence>
<name>A0A0M4EIN1_DROBS</name>
<dbReference type="SUPFAM" id="SSF56436">
    <property type="entry name" value="C-type lectin-like"/>
    <property type="match status" value="1"/>
</dbReference>
<proteinExistence type="predicted"/>
<dbReference type="InterPro" id="IPR016187">
    <property type="entry name" value="CTDL_fold"/>
</dbReference>
<keyword evidence="1" id="KW-0732">Signal</keyword>
<accession>A0A0M4EIN1</accession>
<feature type="domain" description="C-type lectin" evidence="2">
    <location>
        <begin position="37"/>
        <end position="149"/>
    </location>
</feature>
<dbReference type="EMBL" id="CP012524">
    <property type="protein sequence ID" value="ALC42672.1"/>
    <property type="molecule type" value="Genomic_DNA"/>
</dbReference>
<dbReference type="AlphaFoldDB" id="A0A0M4EIN1"/>
<evidence type="ECO:0000313" key="3">
    <source>
        <dbReference type="EMBL" id="ALC42672.1"/>
    </source>
</evidence>
<evidence type="ECO:0000313" key="4">
    <source>
        <dbReference type="Proteomes" id="UP000494163"/>
    </source>
</evidence>
<dbReference type="Proteomes" id="UP000494163">
    <property type="component" value="Chromosome 2R"/>
</dbReference>
<dbReference type="OMA" id="LANRCIR"/>
<dbReference type="OrthoDB" id="7357196at2759"/>
<dbReference type="PROSITE" id="PS50041">
    <property type="entry name" value="C_TYPE_LECTIN_2"/>
    <property type="match status" value="1"/>
</dbReference>
<evidence type="ECO:0000259" key="2">
    <source>
        <dbReference type="PROSITE" id="PS50041"/>
    </source>
</evidence>
<protein>
    <submittedName>
        <fullName evidence="3">Maker140</fullName>
    </submittedName>
</protein>
<feature type="chain" id="PRO_5005793235" evidence="1">
    <location>
        <begin position="23"/>
        <end position="152"/>
    </location>
</feature>
<reference evidence="3 4" key="1">
    <citation type="submission" date="2015-08" db="EMBL/GenBank/DDBJ databases">
        <title>Ancestral chromatin configuration constrains chromatin evolution on differentiating sex chromosomes in Drosophila.</title>
        <authorList>
            <person name="Zhou Q."/>
            <person name="Bachtrog D."/>
        </authorList>
    </citation>
    <scope>NUCLEOTIDE SEQUENCE [LARGE SCALE GENOMIC DNA]</scope>
    <source>
        <tissue evidence="3">Whole larvae</tissue>
    </source>
</reference>
<dbReference type="STRING" id="30019.A0A0M4EIN1"/>
<dbReference type="SMART" id="SM00034">
    <property type="entry name" value="CLECT"/>
    <property type="match status" value="1"/>
</dbReference>
<dbReference type="CDD" id="cd00037">
    <property type="entry name" value="CLECT"/>
    <property type="match status" value="1"/>
</dbReference>
<dbReference type="SMR" id="A0A0M4EIN1"/>